<organism evidence="1 2">
    <name type="scientific">Deinococcus taklimakanensis</name>
    <dbReference type="NCBI Taxonomy" id="536443"/>
    <lineage>
        <taxon>Bacteria</taxon>
        <taxon>Thermotogati</taxon>
        <taxon>Deinococcota</taxon>
        <taxon>Deinococci</taxon>
        <taxon>Deinococcales</taxon>
        <taxon>Deinococcaceae</taxon>
        <taxon>Deinococcus</taxon>
    </lineage>
</organism>
<dbReference type="EMBL" id="JBHUMK010000076">
    <property type="protein sequence ID" value="MFD2610692.1"/>
    <property type="molecule type" value="Genomic_DNA"/>
</dbReference>
<gene>
    <name evidence="1" type="ORF">ACFSR9_14815</name>
</gene>
<accession>A0ABW5P986</accession>
<evidence type="ECO:0000313" key="2">
    <source>
        <dbReference type="Proteomes" id="UP001597475"/>
    </source>
</evidence>
<dbReference type="Proteomes" id="UP001597475">
    <property type="component" value="Unassembled WGS sequence"/>
</dbReference>
<protein>
    <submittedName>
        <fullName evidence="1">Uncharacterized protein</fullName>
    </submittedName>
</protein>
<comment type="caution">
    <text evidence="1">The sequence shown here is derived from an EMBL/GenBank/DDBJ whole genome shotgun (WGS) entry which is preliminary data.</text>
</comment>
<sequence length="134" mass="14581">MRGRRLRLVGLALAAAVMALTWPLLWLMAFDRTAPHGREPLNGVRLPAVATRALLRPQKVSGRTDLLNGRYLARVGGTDAMLRRAGFTRLRQAGGASFYTTWADLTAETLCRPYSRGYELCVVSGEGTVLPGAP</sequence>
<name>A0ABW5P986_9DEIO</name>
<keyword evidence="2" id="KW-1185">Reference proteome</keyword>
<evidence type="ECO:0000313" key="1">
    <source>
        <dbReference type="EMBL" id="MFD2610692.1"/>
    </source>
</evidence>
<dbReference type="RefSeq" id="WP_386847030.1">
    <property type="nucleotide sequence ID" value="NZ_JBHUMK010000076.1"/>
</dbReference>
<proteinExistence type="predicted"/>
<reference evidence="2" key="1">
    <citation type="journal article" date="2019" name="Int. J. Syst. Evol. Microbiol.">
        <title>The Global Catalogue of Microorganisms (GCM) 10K type strain sequencing project: providing services to taxonomists for standard genome sequencing and annotation.</title>
        <authorList>
            <consortium name="The Broad Institute Genomics Platform"/>
            <consortium name="The Broad Institute Genome Sequencing Center for Infectious Disease"/>
            <person name="Wu L."/>
            <person name="Ma J."/>
        </authorList>
    </citation>
    <scope>NUCLEOTIDE SEQUENCE [LARGE SCALE GENOMIC DNA]</scope>
    <source>
        <strain evidence="2">KCTC 33842</strain>
    </source>
</reference>